<dbReference type="Gene3D" id="1.10.1040.10">
    <property type="entry name" value="N-(1-d-carboxylethyl)-l-norvaline Dehydrogenase, domain 2"/>
    <property type="match status" value="1"/>
</dbReference>
<evidence type="ECO:0000256" key="4">
    <source>
        <dbReference type="PIRSR" id="PIRSR000105-2"/>
    </source>
</evidence>
<comment type="similarity">
    <text evidence="1">Belongs to the 3-hydroxyacyl-CoA dehydrogenase family.</text>
</comment>
<dbReference type="OrthoDB" id="9771883at2"/>
<dbReference type="AlphaFoldDB" id="D5AKR4"/>
<dbReference type="InterPro" id="IPR022694">
    <property type="entry name" value="3-OHacyl-CoA_DH"/>
</dbReference>
<evidence type="ECO:0000256" key="1">
    <source>
        <dbReference type="ARBA" id="ARBA00009463"/>
    </source>
</evidence>
<protein>
    <submittedName>
        <fullName evidence="7">3-hydroxybutyryl-CoA dehydrogenase</fullName>
        <ecNumber evidence="7">1.1.1.157</ecNumber>
    </submittedName>
</protein>
<keyword evidence="8" id="KW-1185">Reference proteome</keyword>
<dbReference type="KEGG" id="rcp:RCAP_rcc00141"/>
<dbReference type="FunFam" id="3.40.50.720:FF:000009">
    <property type="entry name" value="Fatty oxidation complex, alpha subunit"/>
    <property type="match status" value="1"/>
</dbReference>
<dbReference type="InterPro" id="IPR013328">
    <property type="entry name" value="6PGD_dom2"/>
</dbReference>
<evidence type="ECO:0000259" key="6">
    <source>
        <dbReference type="Pfam" id="PF02737"/>
    </source>
</evidence>
<reference evidence="7 8" key="2">
    <citation type="journal article" date="2010" name="J. Bacteriol.">
        <title>Complete genome sequence of the photosynthetic purple nonsulfur bacterium Rhodobacter capsulatus SB 1003.</title>
        <authorList>
            <person name="Strnad H."/>
            <person name="Lapidus A."/>
            <person name="Paces J."/>
            <person name="Ulbrich P."/>
            <person name="Vlcek C."/>
            <person name="Paces V."/>
            <person name="Haselkorn R."/>
        </authorList>
    </citation>
    <scope>NUCLEOTIDE SEQUENCE [LARGE SCALE GENOMIC DNA]</scope>
    <source>
        <strain evidence="8">ATCC BAA-309 / NBRC 16581 / SB1003</strain>
    </source>
</reference>
<proteinExistence type="inferred from homology"/>
<feature type="binding site" evidence="4">
    <location>
        <position position="92"/>
    </location>
    <ligand>
        <name>NAD(+)</name>
        <dbReference type="ChEBI" id="CHEBI:57540"/>
    </ligand>
</feature>
<dbReference type="GO" id="GO:0008691">
    <property type="term" value="F:3-hydroxybutyryl-CoA dehydrogenase activity"/>
    <property type="evidence" value="ECO:0007669"/>
    <property type="project" value="UniProtKB-EC"/>
</dbReference>
<dbReference type="Gene3D" id="3.40.50.720">
    <property type="entry name" value="NAD(P)-binding Rossmann-like Domain"/>
    <property type="match status" value="1"/>
</dbReference>
<dbReference type="GeneID" id="31489096"/>
<dbReference type="NCBIfam" id="NF004474">
    <property type="entry name" value="PRK05808.1"/>
    <property type="match status" value="1"/>
</dbReference>
<dbReference type="Pfam" id="PF00725">
    <property type="entry name" value="3HCDH"/>
    <property type="match status" value="1"/>
</dbReference>
<dbReference type="Proteomes" id="UP000002361">
    <property type="component" value="Chromosome"/>
</dbReference>
<dbReference type="GO" id="GO:0006631">
    <property type="term" value="P:fatty acid metabolic process"/>
    <property type="evidence" value="ECO:0007669"/>
    <property type="project" value="InterPro"/>
</dbReference>
<sequence length="291" mass="31740">MTILTVGVVGAGQMGNGIAHVFALSGYDVLLNDVAPESLDRALGMIGKNLDRQLHRGKISAEERAAALGRIRTTLTIADLGQTDLIIEAATERETVKQAIFDSLLPHLKPETILATNTSSISITRLASRTDRPEKFIGVHFMNPVPVMQLVELIRGIATGEETYRTLLGVIERLGKTPASAEDFPAFIVNRILIPMINEAVYTLYEGVGNVQSIDMAMKLGANHPMGPLELADFIGLDTCLAIMNVLYDGLADTKYRPCPLLTKYVEAGWLGRKTGRGFYDYRGETPVPTR</sequence>
<gene>
    <name evidence="7" type="primary">hbdA</name>
    <name evidence="7" type="ordered locus">RCAP_rcc00141</name>
</gene>
<dbReference type="EC" id="1.1.1.157" evidence="7"/>
<reference key="1">
    <citation type="submission" date="2008-12" db="EMBL/GenBank/DDBJ databases">
        <title>Complete genome sequence of Rhodobacter capsulatus SB1003.</title>
        <authorList>
            <person name="Strnad H."/>
            <person name="Lapidus A."/>
            <person name="Vlcek C."/>
            <person name="Ulbrich P."/>
            <person name="Paces J."/>
            <person name="Maltsev N."/>
            <person name="Kumar V."/>
            <person name="Kogan Y."/>
            <person name="Milgram A."/>
            <person name="Rebrekov D."/>
            <person name="Mazur M."/>
            <person name="Cox R."/>
            <person name="Kyrpides N."/>
            <person name="Kolar M."/>
            <person name="Sachova J."/>
            <person name="Ridl J."/>
            <person name="Ivanova N."/>
            <person name="Kapatral V."/>
            <person name="Los T."/>
            <person name="Lykidis A."/>
            <person name="Mikhailova N."/>
            <person name="Reznik G."/>
            <person name="Vasieva O."/>
            <person name="Fonstein M."/>
            <person name="Paces V."/>
            <person name="Haselkorn R."/>
        </authorList>
    </citation>
    <scope>NUCLEOTIDE SEQUENCE</scope>
    <source>
        <strain>SB1003</strain>
    </source>
</reference>
<dbReference type="GO" id="GO:0070403">
    <property type="term" value="F:NAD+ binding"/>
    <property type="evidence" value="ECO:0007669"/>
    <property type="project" value="InterPro"/>
</dbReference>
<evidence type="ECO:0000313" key="7">
    <source>
        <dbReference type="EMBL" id="ADE83906.1"/>
    </source>
</evidence>
<evidence type="ECO:0000259" key="5">
    <source>
        <dbReference type="Pfam" id="PF00725"/>
    </source>
</evidence>
<dbReference type="eggNOG" id="COG1250">
    <property type="taxonomic scope" value="Bacteria"/>
</dbReference>
<evidence type="ECO:0000256" key="2">
    <source>
        <dbReference type="ARBA" id="ARBA00023002"/>
    </source>
</evidence>
<dbReference type="EMBL" id="CP001312">
    <property type="protein sequence ID" value="ADE83906.1"/>
    <property type="molecule type" value="Genomic_DNA"/>
</dbReference>
<dbReference type="InterPro" id="IPR036291">
    <property type="entry name" value="NAD(P)-bd_dom_sf"/>
</dbReference>
<feature type="binding site" evidence="4">
    <location>
        <position position="33"/>
    </location>
    <ligand>
        <name>NAD(+)</name>
        <dbReference type="ChEBI" id="CHEBI:57540"/>
    </ligand>
</feature>
<name>D5AKR4_RHOCB</name>
<dbReference type="HOGENOM" id="CLU_009834_2_0_5"/>
<dbReference type="PIRSF" id="PIRSF000105">
    <property type="entry name" value="HCDH"/>
    <property type="match status" value="1"/>
</dbReference>
<feature type="domain" description="3-hydroxyacyl-CoA dehydrogenase C-terminal" evidence="5">
    <location>
        <begin position="187"/>
        <end position="282"/>
    </location>
</feature>
<dbReference type="Pfam" id="PF02737">
    <property type="entry name" value="3HCDH_N"/>
    <property type="match status" value="1"/>
</dbReference>
<organism evidence="7 8">
    <name type="scientific">Rhodobacter capsulatus (strain ATCC BAA-309 / NBRC 16581 / SB1003)</name>
    <dbReference type="NCBI Taxonomy" id="272942"/>
    <lineage>
        <taxon>Bacteria</taxon>
        <taxon>Pseudomonadati</taxon>
        <taxon>Pseudomonadota</taxon>
        <taxon>Alphaproteobacteria</taxon>
        <taxon>Rhodobacterales</taxon>
        <taxon>Rhodobacter group</taxon>
        <taxon>Rhodobacter</taxon>
    </lineage>
</organism>
<dbReference type="FunFam" id="1.10.1040.10:FF:000010">
    <property type="entry name" value="3-hydroxybutyryl-CoA dehydrogenase"/>
    <property type="match status" value="1"/>
</dbReference>
<feature type="binding site" evidence="4">
    <location>
        <position position="119"/>
    </location>
    <ligand>
        <name>NAD(+)</name>
        <dbReference type="ChEBI" id="CHEBI:57540"/>
    </ligand>
</feature>
<dbReference type="PROSITE" id="PS00067">
    <property type="entry name" value="3HCDH"/>
    <property type="match status" value="1"/>
</dbReference>
<dbReference type="InterPro" id="IPR006108">
    <property type="entry name" value="3HC_DH_C"/>
</dbReference>
<keyword evidence="2 7" id="KW-0560">Oxidoreductase</keyword>
<dbReference type="PANTHER" id="PTHR48075">
    <property type="entry name" value="3-HYDROXYACYL-COA DEHYDROGENASE FAMILY PROTEIN"/>
    <property type="match status" value="1"/>
</dbReference>
<feature type="site" description="Important for catalytic activity" evidence="3">
    <location>
        <position position="140"/>
    </location>
</feature>
<keyword evidence="4" id="KW-0520">NAD</keyword>
<dbReference type="STRING" id="272942.RCAP_rcc00141"/>
<dbReference type="InterPro" id="IPR006176">
    <property type="entry name" value="3-OHacyl-CoA_DH_NAD-bd"/>
</dbReference>
<dbReference type="InterPro" id="IPR008927">
    <property type="entry name" value="6-PGluconate_DH-like_C_sf"/>
</dbReference>
<evidence type="ECO:0000256" key="3">
    <source>
        <dbReference type="PIRSR" id="PIRSR000105-1"/>
    </source>
</evidence>
<feature type="domain" description="3-hydroxyacyl-CoA dehydrogenase NAD binding" evidence="6">
    <location>
        <begin position="5"/>
        <end position="183"/>
    </location>
</feature>
<feature type="binding site" evidence="4">
    <location>
        <begin position="10"/>
        <end position="15"/>
    </location>
    <ligand>
        <name>NAD(+)</name>
        <dbReference type="ChEBI" id="CHEBI:57540"/>
    </ligand>
</feature>
<feature type="binding site" evidence="4">
    <location>
        <position position="143"/>
    </location>
    <ligand>
        <name>NAD(+)</name>
        <dbReference type="ChEBI" id="CHEBI:57540"/>
    </ligand>
</feature>
<evidence type="ECO:0000313" key="8">
    <source>
        <dbReference type="Proteomes" id="UP000002361"/>
    </source>
</evidence>
<feature type="binding site" evidence="4">
    <location>
        <position position="97"/>
    </location>
    <ligand>
        <name>NAD(+)</name>
        <dbReference type="ChEBI" id="CHEBI:57540"/>
    </ligand>
</feature>
<dbReference type="NCBIfam" id="NF005715">
    <property type="entry name" value="PRK07530.1"/>
    <property type="match status" value="1"/>
</dbReference>
<dbReference type="PANTHER" id="PTHR48075:SF5">
    <property type="entry name" value="3-HYDROXYBUTYRYL-COA DEHYDROGENASE"/>
    <property type="match status" value="1"/>
</dbReference>
<dbReference type="InterPro" id="IPR006180">
    <property type="entry name" value="3-OHacyl-CoA_DH_CS"/>
</dbReference>
<dbReference type="SUPFAM" id="SSF51735">
    <property type="entry name" value="NAD(P)-binding Rossmann-fold domains"/>
    <property type="match status" value="1"/>
</dbReference>
<dbReference type="SUPFAM" id="SSF48179">
    <property type="entry name" value="6-phosphogluconate dehydrogenase C-terminal domain-like"/>
    <property type="match status" value="1"/>
</dbReference>
<accession>D5AKR4</accession>
<dbReference type="RefSeq" id="WP_013065888.1">
    <property type="nucleotide sequence ID" value="NC_014034.1"/>
</dbReference>
<feature type="binding site" evidence="4">
    <location>
        <position position="274"/>
    </location>
    <ligand>
        <name>NAD(+)</name>
        <dbReference type="ChEBI" id="CHEBI:57540"/>
    </ligand>
</feature>